<gene>
    <name evidence="1" type="ORF">RY67_1263</name>
</gene>
<name>A0A0M5KWA3_BIFLI</name>
<organism evidence="1 2">
    <name type="scientific">Bifidobacterium longum subsp. infantis</name>
    <dbReference type="NCBI Taxonomy" id="1682"/>
    <lineage>
        <taxon>Bacteria</taxon>
        <taxon>Bacillati</taxon>
        <taxon>Actinomycetota</taxon>
        <taxon>Actinomycetes</taxon>
        <taxon>Bifidobacteriales</taxon>
        <taxon>Bifidobacteriaceae</taxon>
        <taxon>Bifidobacterium</taxon>
    </lineage>
</organism>
<dbReference type="EMBL" id="CP010411">
    <property type="protein sequence ID" value="ALE09290.1"/>
    <property type="molecule type" value="Genomic_DNA"/>
</dbReference>
<sequence>MSFRISAITHRPAAFGAVRVRHRLSPVTESAGWIRLTTIHCCE</sequence>
<dbReference type="AlphaFoldDB" id="A0A0M5KWA3"/>
<accession>A0A0M5KWA3</accession>
<reference evidence="1 2" key="1">
    <citation type="submission" date="2014-12" db="EMBL/GenBank/DDBJ databases">
        <title>Complete genome sequence of Bifidobacterium longum subsp. infantis BT1.</title>
        <authorList>
            <person name="Kim J.F."/>
            <person name="Kwak M.-J."/>
        </authorList>
    </citation>
    <scope>NUCLEOTIDE SEQUENCE [LARGE SCALE GENOMIC DNA]</scope>
    <source>
        <strain evidence="1 2">BT1</strain>
    </source>
</reference>
<evidence type="ECO:0000313" key="2">
    <source>
        <dbReference type="Proteomes" id="UP000067206"/>
    </source>
</evidence>
<dbReference type="Proteomes" id="UP000067206">
    <property type="component" value="Chromosome"/>
</dbReference>
<protein>
    <submittedName>
        <fullName evidence="1">Uncharacterized protein</fullName>
    </submittedName>
</protein>
<proteinExistence type="predicted"/>
<evidence type="ECO:0000313" key="1">
    <source>
        <dbReference type="EMBL" id="ALE09290.1"/>
    </source>
</evidence>
<dbReference type="PATRIC" id="fig|1682.24.peg.1229"/>